<evidence type="ECO:0000313" key="3">
    <source>
        <dbReference type="Proteomes" id="UP001165065"/>
    </source>
</evidence>
<proteinExistence type="predicted"/>
<accession>A0A9W7GM53</accession>
<feature type="region of interest" description="Disordered" evidence="1">
    <location>
        <begin position="441"/>
        <end position="477"/>
    </location>
</feature>
<feature type="compositionally biased region" description="Basic residues" evidence="1">
    <location>
        <begin position="761"/>
        <end position="772"/>
    </location>
</feature>
<organism evidence="2 3">
    <name type="scientific">Triparma columacea</name>
    <dbReference type="NCBI Taxonomy" id="722753"/>
    <lineage>
        <taxon>Eukaryota</taxon>
        <taxon>Sar</taxon>
        <taxon>Stramenopiles</taxon>
        <taxon>Ochrophyta</taxon>
        <taxon>Bolidophyceae</taxon>
        <taxon>Parmales</taxon>
        <taxon>Triparmaceae</taxon>
        <taxon>Triparma</taxon>
    </lineage>
</organism>
<evidence type="ECO:0000313" key="2">
    <source>
        <dbReference type="EMBL" id="GMI46472.1"/>
    </source>
</evidence>
<feature type="region of interest" description="Disordered" evidence="1">
    <location>
        <begin position="582"/>
        <end position="689"/>
    </location>
</feature>
<name>A0A9W7GM53_9STRA</name>
<dbReference type="SUPFAM" id="SSF51905">
    <property type="entry name" value="FAD/NAD(P)-binding domain"/>
    <property type="match status" value="1"/>
</dbReference>
<keyword evidence="3" id="KW-1185">Reference proteome</keyword>
<gene>
    <name evidence="2" type="ORF">TrCOL_g6869</name>
</gene>
<dbReference type="OrthoDB" id="19679at2759"/>
<dbReference type="Proteomes" id="UP001165065">
    <property type="component" value="Unassembled WGS sequence"/>
</dbReference>
<evidence type="ECO:0000256" key="1">
    <source>
        <dbReference type="SAM" id="MobiDB-lite"/>
    </source>
</evidence>
<evidence type="ECO:0008006" key="4">
    <source>
        <dbReference type="Google" id="ProtNLM"/>
    </source>
</evidence>
<reference evidence="3" key="1">
    <citation type="journal article" date="2023" name="Commun. Biol.">
        <title>Genome analysis of Parmales, the sister group of diatoms, reveals the evolutionary specialization of diatoms from phago-mixotrophs to photoautotrophs.</title>
        <authorList>
            <person name="Ban H."/>
            <person name="Sato S."/>
            <person name="Yoshikawa S."/>
            <person name="Yamada K."/>
            <person name="Nakamura Y."/>
            <person name="Ichinomiya M."/>
            <person name="Sato N."/>
            <person name="Blanc-Mathieu R."/>
            <person name="Endo H."/>
            <person name="Kuwata A."/>
            <person name="Ogata H."/>
        </authorList>
    </citation>
    <scope>NUCLEOTIDE SEQUENCE [LARGE SCALE GENOMIC DNA]</scope>
</reference>
<feature type="compositionally biased region" description="Basic and acidic residues" evidence="1">
    <location>
        <begin position="52"/>
        <end position="68"/>
    </location>
</feature>
<feature type="compositionally biased region" description="Basic and acidic residues" evidence="1">
    <location>
        <begin position="603"/>
        <end position="648"/>
    </location>
</feature>
<sequence>MSPLPSPGSPSLPFNTLIVGGGPCGCAVLVKAARLGVLSDMLQGKVGPEGGVPKETDNKEEDEKKGADEFGGGRPGFAGVCVVDPNGLKDFGRGKLGDYVISSNTNADAFVTVVTKDKADGHPPEGADGTVLSPLLSMGTGQHLLAVGEKIAPLMKIGDWLSDIGSLVRVTLEKSPNSKVCLGCVVVGVHQRRDAERGCLIWDVRVRCERVYGKGEGLPKQVGGEMVLCAKNLVMATGGRQRLPTGVYSGAKVKSKVMLSDYVLTTVGAQDLKSRLDLARTKRGYCKLAIVGGSHSAFSVAWVCLNHLVVEEEPPEEVSGTDGTGEKEKKKVKYPWGVGGIVMLHRSPVKVFYNTLKEAKAAGYLVKEGGANKSGQVNVFSGLRGDAKALHRRIAEGKESRVKMYRMAGNAGGEAVREKVVGEADVVVWCAGYGTNEVEVTEERAGKGGGEGGENVPERPKSKEMGRSSPNQANRGVGTKIADKVEYAYAGSQVAVDDEARVLRADGRPFTGMYGIGLGWGLQDRDGGAGGRADGYGIYMKRAASCVLGGVMAGEEERVFGKGCKSWEERMAVVEGRAIQGAEERRAKAKEKEKEKEEEEEEAKEKEKEKEKEKTKEKAKEKAKENEKEKDKAEEKAEEKEKDKDKGGEVTVSVGSISSIDSTADVPPPQPLGSGVVGSGGGGSGLGFGDGLKVTYVDSAVIRKSVERLSARAKRGGGGGGEGGGKKGVKYMKESEIEDSVNRLMMGTGGEKKKETAGGKKGGKKEVVKKKKKKTEVKRETVKPTPIKVWGGDEFEDSEITTEKLVFVLNRNLKEARQGSSVTSLEASLMLVS</sequence>
<dbReference type="EMBL" id="BRYA01000299">
    <property type="protein sequence ID" value="GMI46472.1"/>
    <property type="molecule type" value="Genomic_DNA"/>
</dbReference>
<feature type="compositionally biased region" description="Polar residues" evidence="1">
    <location>
        <begin position="653"/>
        <end position="662"/>
    </location>
</feature>
<feature type="region of interest" description="Disordered" evidence="1">
    <location>
        <begin position="744"/>
        <end position="772"/>
    </location>
</feature>
<comment type="caution">
    <text evidence="2">The sequence shown here is derived from an EMBL/GenBank/DDBJ whole genome shotgun (WGS) entry which is preliminary data.</text>
</comment>
<dbReference type="Gene3D" id="3.50.50.60">
    <property type="entry name" value="FAD/NAD(P)-binding domain"/>
    <property type="match status" value="1"/>
</dbReference>
<protein>
    <recommendedName>
        <fullName evidence="4">FAD/NAD(P)-binding domain-containing protein</fullName>
    </recommendedName>
</protein>
<feature type="region of interest" description="Disordered" evidence="1">
    <location>
        <begin position="43"/>
        <end position="72"/>
    </location>
</feature>
<feature type="compositionally biased region" description="Basic and acidic residues" evidence="1">
    <location>
        <begin position="582"/>
        <end position="595"/>
    </location>
</feature>
<feature type="compositionally biased region" description="Gly residues" evidence="1">
    <location>
        <begin position="675"/>
        <end position="689"/>
    </location>
</feature>
<feature type="region of interest" description="Disordered" evidence="1">
    <location>
        <begin position="710"/>
        <end position="729"/>
    </location>
</feature>
<feature type="compositionally biased region" description="Basic and acidic residues" evidence="1">
    <location>
        <begin position="456"/>
        <end position="466"/>
    </location>
</feature>
<dbReference type="AlphaFoldDB" id="A0A9W7GM53"/>
<dbReference type="InterPro" id="IPR036188">
    <property type="entry name" value="FAD/NAD-bd_sf"/>
</dbReference>